<dbReference type="EC" id="3.5.4.16" evidence="6"/>
<dbReference type="FunFam" id="1.10.286.10:FF:000001">
    <property type="entry name" value="GTP cyclohydrolase 1"/>
    <property type="match status" value="1"/>
</dbReference>
<dbReference type="InterPro" id="IPR001474">
    <property type="entry name" value="GTP_CycHdrlase_I"/>
</dbReference>
<proteinExistence type="inferred from homology"/>
<feature type="binding site" evidence="6">
    <location>
        <position position="147"/>
    </location>
    <ligand>
        <name>Zn(2+)</name>
        <dbReference type="ChEBI" id="CHEBI:29105"/>
    </ligand>
</feature>
<dbReference type="GO" id="GO:0008270">
    <property type="term" value="F:zinc ion binding"/>
    <property type="evidence" value="ECO:0007669"/>
    <property type="project" value="UniProtKB-UniRule"/>
</dbReference>
<dbReference type="InterPro" id="IPR043133">
    <property type="entry name" value="GTP-CH-I_C/QueF"/>
</dbReference>
<dbReference type="PANTHER" id="PTHR11109:SF7">
    <property type="entry name" value="GTP CYCLOHYDROLASE 1"/>
    <property type="match status" value="1"/>
</dbReference>
<dbReference type="NCBIfam" id="NF006826">
    <property type="entry name" value="PRK09347.1-3"/>
    <property type="match status" value="1"/>
</dbReference>
<dbReference type="Pfam" id="PF01227">
    <property type="entry name" value="GTP_cyclohydroI"/>
    <property type="match status" value="1"/>
</dbReference>
<evidence type="ECO:0000256" key="3">
    <source>
        <dbReference type="ARBA" id="ARBA00008085"/>
    </source>
</evidence>
<comment type="catalytic activity">
    <reaction evidence="1 6">
        <text>GTP + H2O = 7,8-dihydroneopterin 3'-triphosphate + formate + H(+)</text>
        <dbReference type="Rhea" id="RHEA:17473"/>
        <dbReference type="ChEBI" id="CHEBI:15377"/>
        <dbReference type="ChEBI" id="CHEBI:15378"/>
        <dbReference type="ChEBI" id="CHEBI:15740"/>
        <dbReference type="ChEBI" id="CHEBI:37565"/>
        <dbReference type="ChEBI" id="CHEBI:58462"/>
        <dbReference type="EC" id="3.5.4.16"/>
    </reaction>
</comment>
<evidence type="ECO:0000259" key="7">
    <source>
        <dbReference type="Pfam" id="PF01227"/>
    </source>
</evidence>
<dbReference type="GO" id="GO:0005737">
    <property type="term" value="C:cytoplasm"/>
    <property type="evidence" value="ECO:0007669"/>
    <property type="project" value="TreeGrafter"/>
</dbReference>
<feature type="binding site" evidence="6">
    <location>
        <position position="79"/>
    </location>
    <ligand>
        <name>Zn(2+)</name>
        <dbReference type="ChEBI" id="CHEBI:29105"/>
    </ligand>
</feature>
<comment type="caution">
    <text evidence="8">The sequence shown here is derived from an EMBL/GenBank/DDBJ whole genome shotgun (WGS) entry which is preliminary data.</text>
</comment>
<comment type="pathway">
    <text evidence="2 6">Cofactor biosynthesis; 7,8-dihydroneopterin triphosphate biosynthesis; 7,8-dihydroneopterin triphosphate from GTP: step 1/1.</text>
</comment>
<dbReference type="GO" id="GO:0005525">
    <property type="term" value="F:GTP binding"/>
    <property type="evidence" value="ECO:0007669"/>
    <property type="project" value="UniProtKB-KW"/>
</dbReference>
<keyword evidence="6" id="KW-0342">GTP-binding</keyword>
<comment type="similarity">
    <text evidence="3 6">Belongs to the GTP cyclohydrolase I family.</text>
</comment>
<sequence>MVDQEKIQQAVRLLLEGMGEDVEREGLLETPQRVGRMYAEICRGMDGSASEHLSTTFSIDSDDMVVERDIQFYSLCEHHLLPFYGKVHLAYIPNGRVTGLSKLARTVEVFSRRLQLQERLTSQIADALMDDLGAKGAIVMVEGEHMCMSMRGVSKPGASTATLAKRGVFEGDQALVDEFFRLIGK</sequence>
<dbReference type="SUPFAM" id="SSF55620">
    <property type="entry name" value="Tetrahydrobiopterin biosynthesis enzymes-like"/>
    <property type="match status" value="1"/>
</dbReference>
<dbReference type="GO" id="GO:0046654">
    <property type="term" value="P:tetrahydrofolate biosynthetic process"/>
    <property type="evidence" value="ECO:0007669"/>
    <property type="project" value="UniProtKB-UniRule"/>
</dbReference>
<dbReference type="NCBIfam" id="TIGR00063">
    <property type="entry name" value="folE"/>
    <property type="match status" value="1"/>
</dbReference>
<evidence type="ECO:0000256" key="6">
    <source>
        <dbReference type="HAMAP-Rule" id="MF_00223"/>
    </source>
</evidence>
<dbReference type="HAMAP" id="MF_00223">
    <property type="entry name" value="FolE"/>
    <property type="match status" value="1"/>
</dbReference>
<keyword evidence="6" id="KW-0862">Zinc</keyword>
<dbReference type="GO" id="GO:0003934">
    <property type="term" value="F:GTP cyclohydrolase I activity"/>
    <property type="evidence" value="ECO:0007669"/>
    <property type="project" value="UniProtKB-UniRule"/>
</dbReference>
<dbReference type="RefSeq" id="WP_114616428.1">
    <property type="nucleotide sequence ID" value="NZ_PPTO01000029.1"/>
</dbReference>
<gene>
    <name evidence="6 8" type="primary">folE</name>
    <name evidence="8" type="ORF">C1881_10275</name>
</gene>
<dbReference type="PANTHER" id="PTHR11109">
    <property type="entry name" value="GTP CYCLOHYDROLASE I"/>
    <property type="match status" value="1"/>
</dbReference>
<keyword evidence="4 6" id="KW-0554">One-carbon metabolism</keyword>
<keyword evidence="6" id="KW-0547">Nucleotide-binding</keyword>
<protein>
    <recommendedName>
        <fullName evidence="6">GTP cyclohydrolase 1</fullName>
        <ecNumber evidence="6">3.5.4.16</ecNumber>
    </recommendedName>
    <alternativeName>
        <fullName evidence="6">GTP cyclohydrolase I</fullName>
        <shortName evidence="6">GTP-CH-I</shortName>
    </alternativeName>
</protein>
<evidence type="ECO:0000313" key="8">
    <source>
        <dbReference type="EMBL" id="RDB54540.1"/>
    </source>
</evidence>
<dbReference type="InterPro" id="IPR020602">
    <property type="entry name" value="GTP_CycHdrlase_I_dom"/>
</dbReference>
<dbReference type="GO" id="GO:0006729">
    <property type="term" value="P:tetrahydrobiopterin biosynthetic process"/>
    <property type="evidence" value="ECO:0007669"/>
    <property type="project" value="TreeGrafter"/>
</dbReference>
<comment type="subunit">
    <text evidence="6">Homopolymer.</text>
</comment>
<dbReference type="InterPro" id="IPR018234">
    <property type="entry name" value="GTP_CycHdrlase_I_CS"/>
</dbReference>
<name>A0A369L4S2_9ACTN</name>
<organism evidence="8 9">
    <name type="scientific">Slackia isoflavoniconvertens</name>
    <dbReference type="NCBI Taxonomy" id="572010"/>
    <lineage>
        <taxon>Bacteria</taxon>
        <taxon>Bacillati</taxon>
        <taxon>Actinomycetota</taxon>
        <taxon>Coriobacteriia</taxon>
        <taxon>Eggerthellales</taxon>
        <taxon>Eggerthellaceae</taxon>
        <taxon>Slackia</taxon>
    </lineage>
</organism>
<dbReference type="Proteomes" id="UP000253975">
    <property type="component" value="Unassembled WGS sequence"/>
</dbReference>
<dbReference type="InterPro" id="IPR043134">
    <property type="entry name" value="GTP-CH-I_N"/>
</dbReference>
<evidence type="ECO:0000256" key="5">
    <source>
        <dbReference type="ARBA" id="ARBA00022801"/>
    </source>
</evidence>
<evidence type="ECO:0000256" key="1">
    <source>
        <dbReference type="ARBA" id="ARBA00001052"/>
    </source>
</evidence>
<evidence type="ECO:0000313" key="9">
    <source>
        <dbReference type="Proteomes" id="UP000253975"/>
    </source>
</evidence>
<keyword evidence="6" id="KW-0479">Metal-binding</keyword>
<reference evidence="8 9" key="1">
    <citation type="journal article" date="2018" name="Elife">
        <title>Discovery and characterization of a prevalent human gut bacterial enzyme sufficient for the inactivation of a family of plant toxins.</title>
        <authorList>
            <person name="Koppel N."/>
            <person name="Bisanz J.E."/>
            <person name="Pandelia M.E."/>
            <person name="Turnbaugh P.J."/>
            <person name="Balskus E.P."/>
        </authorList>
    </citation>
    <scope>NUCLEOTIDE SEQUENCE [LARGE SCALE GENOMIC DNA]</scope>
    <source>
        <strain evidence="8 9">OB21 GAM31</strain>
    </source>
</reference>
<dbReference type="GO" id="GO:0006730">
    <property type="term" value="P:one-carbon metabolic process"/>
    <property type="evidence" value="ECO:0007669"/>
    <property type="project" value="UniProtKB-UniRule"/>
</dbReference>
<evidence type="ECO:0000256" key="4">
    <source>
        <dbReference type="ARBA" id="ARBA00022563"/>
    </source>
</evidence>
<dbReference type="NCBIfam" id="NF006825">
    <property type="entry name" value="PRK09347.1-2"/>
    <property type="match status" value="1"/>
</dbReference>
<dbReference type="EMBL" id="PPTO01000029">
    <property type="protein sequence ID" value="RDB54540.1"/>
    <property type="molecule type" value="Genomic_DNA"/>
</dbReference>
<feature type="binding site" evidence="6">
    <location>
        <position position="76"/>
    </location>
    <ligand>
        <name>Zn(2+)</name>
        <dbReference type="ChEBI" id="CHEBI:29105"/>
    </ligand>
</feature>
<dbReference type="PROSITE" id="PS00860">
    <property type="entry name" value="GTP_CYCLOHYDROL_1_2"/>
    <property type="match status" value="1"/>
</dbReference>
<dbReference type="FunFam" id="3.30.1130.10:FF:000001">
    <property type="entry name" value="GTP cyclohydrolase 1"/>
    <property type="match status" value="1"/>
</dbReference>
<dbReference type="PROSITE" id="PS00859">
    <property type="entry name" value="GTP_CYCLOHYDROL_1_1"/>
    <property type="match status" value="1"/>
</dbReference>
<evidence type="ECO:0000256" key="2">
    <source>
        <dbReference type="ARBA" id="ARBA00005080"/>
    </source>
</evidence>
<accession>A0A369L4S2</accession>
<feature type="domain" description="GTP cyclohydrolase I" evidence="7">
    <location>
        <begin position="7"/>
        <end position="183"/>
    </location>
</feature>
<dbReference type="Gene3D" id="1.10.286.10">
    <property type="match status" value="1"/>
</dbReference>
<keyword evidence="5 6" id="KW-0378">Hydrolase</keyword>
<dbReference type="UniPathway" id="UPA00848">
    <property type="reaction ID" value="UER00151"/>
</dbReference>
<dbReference type="Gene3D" id="3.30.1130.10">
    <property type="match status" value="1"/>
</dbReference>
<dbReference type="AlphaFoldDB" id="A0A369L4S2"/>